<evidence type="ECO:0000256" key="2">
    <source>
        <dbReference type="ARBA" id="ARBA00022519"/>
    </source>
</evidence>
<dbReference type="EMBL" id="JAUSWL010000014">
    <property type="protein sequence ID" value="MDQ0546520.1"/>
    <property type="molecule type" value="Genomic_DNA"/>
</dbReference>
<dbReference type="PANTHER" id="PTHR32089">
    <property type="entry name" value="METHYL-ACCEPTING CHEMOTAXIS PROTEIN MCPB"/>
    <property type="match status" value="1"/>
</dbReference>
<comment type="similarity">
    <text evidence="4">Belongs to the methyl-accepting chemotaxis (MCP) protein family.</text>
</comment>
<evidence type="ECO:0000256" key="3">
    <source>
        <dbReference type="ARBA" id="ARBA00023224"/>
    </source>
</evidence>
<dbReference type="GO" id="GO:0006935">
    <property type="term" value="P:chemotaxis"/>
    <property type="evidence" value="ECO:0007669"/>
    <property type="project" value="InterPro"/>
</dbReference>
<dbReference type="Gene3D" id="1.10.287.950">
    <property type="entry name" value="Methyl-accepting chemotaxis protein"/>
    <property type="match status" value="1"/>
</dbReference>
<feature type="coiled-coil region" evidence="6">
    <location>
        <begin position="312"/>
        <end position="339"/>
    </location>
</feature>
<feature type="transmembrane region" description="Helical" evidence="7">
    <location>
        <begin position="336"/>
        <end position="359"/>
    </location>
</feature>
<dbReference type="CDD" id="cd06225">
    <property type="entry name" value="HAMP"/>
    <property type="match status" value="1"/>
</dbReference>
<comment type="caution">
    <text evidence="11">The sequence shown here is derived from an EMBL/GenBank/DDBJ whole genome shotgun (WGS) entry which is preliminary data.</text>
</comment>
<feature type="domain" description="HAMP" evidence="10">
    <location>
        <begin position="360"/>
        <end position="413"/>
    </location>
</feature>
<dbReference type="PROSITE" id="PS50111">
    <property type="entry name" value="CHEMOTAXIS_TRANSDUC_2"/>
    <property type="match status" value="1"/>
</dbReference>
<protein>
    <submittedName>
        <fullName evidence="11">Methyl-accepting chemotaxis protein</fullName>
    </submittedName>
</protein>
<keyword evidence="7" id="KW-0472">Membrane</keyword>
<dbReference type="SMART" id="SM00283">
    <property type="entry name" value="MA"/>
    <property type="match status" value="1"/>
</dbReference>
<evidence type="ECO:0000256" key="1">
    <source>
        <dbReference type="ARBA" id="ARBA00004429"/>
    </source>
</evidence>
<evidence type="ECO:0000259" key="10">
    <source>
        <dbReference type="PROSITE" id="PS50885"/>
    </source>
</evidence>
<dbReference type="PROSITE" id="PS50192">
    <property type="entry name" value="T_SNARE"/>
    <property type="match status" value="1"/>
</dbReference>
<comment type="subcellular location">
    <subcellularLocation>
        <location evidence="1">Cell inner membrane</location>
        <topology evidence="1">Multi-pass membrane protein</topology>
    </subcellularLocation>
</comment>
<dbReference type="InterPro" id="IPR000727">
    <property type="entry name" value="T_SNARE_dom"/>
</dbReference>
<organism evidence="11 12">
    <name type="scientific">Methylobacterium brachiatum</name>
    <dbReference type="NCBI Taxonomy" id="269660"/>
    <lineage>
        <taxon>Bacteria</taxon>
        <taxon>Pseudomonadati</taxon>
        <taxon>Pseudomonadota</taxon>
        <taxon>Alphaproteobacteria</taxon>
        <taxon>Hyphomicrobiales</taxon>
        <taxon>Methylobacteriaceae</taxon>
        <taxon>Methylobacterium</taxon>
    </lineage>
</organism>
<feature type="domain" description="T-SNARE coiled-coil homology" evidence="9">
    <location>
        <begin position="606"/>
        <end position="668"/>
    </location>
</feature>
<accession>A0AAJ1WZ40</accession>
<name>A0AAJ1WZ40_9HYPH</name>
<dbReference type="InterPro" id="IPR003660">
    <property type="entry name" value="HAMP_dom"/>
</dbReference>
<evidence type="ECO:0000313" key="11">
    <source>
        <dbReference type="EMBL" id="MDQ0546520.1"/>
    </source>
</evidence>
<evidence type="ECO:0000256" key="5">
    <source>
        <dbReference type="PROSITE-ProRule" id="PRU00284"/>
    </source>
</evidence>
<keyword evidence="2" id="KW-1003">Cell membrane</keyword>
<dbReference type="GO" id="GO:0004888">
    <property type="term" value="F:transmembrane signaling receptor activity"/>
    <property type="evidence" value="ECO:0007669"/>
    <property type="project" value="InterPro"/>
</dbReference>
<reference evidence="11" key="1">
    <citation type="submission" date="2023-07" db="EMBL/GenBank/DDBJ databases">
        <title>Genomic Encyclopedia of Type Strains, Phase IV (KMG-IV): sequencing the most valuable type-strain genomes for metagenomic binning, comparative biology and taxonomic classification.</title>
        <authorList>
            <person name="Goeker M."/>
        </authorList>
    </citation>
    <scope>NUCLEOTIDE SEQUENCE</scope>
    <source>
        <strain evidence="11">DSM 19569</strain>
    </source>
</reference>
<dbReference type="Gene3D" id="6.10.340.10">
    <property type="match status" value="1"/>
</dbReference>
<dbReference type="InterPro" id="IPR004089">
    <property type="entry name" value="MCPsignal_dom"/>
</dbReference>
<dbReference type="InterPro" id="IPR004090">
    <property type="entry name" value="Chemotax_Me-accpt_rcpt"/>
</dbReference>
<gene>
    <name evidence="11" type="ORF">QO001_005471</name>
</gene>
<proteinExistence type="inferred from homology"/>
<dbReference type="PRINTS" id="PR00260">
    <property type="entry name" value="CHEMTRNSDUCR"/>
</dbReference>
<evidence type="ECO:0000259" key="9">
    <source>
        <dbReference type="PROSITE" id="PS50192"/>
    </source>
</evidence>
<dbReference type="GO" id="GO:0005886">
    <property type="term" value="C:plasma membrane"/>
    <property type="evidence" value="ECO:0007669"/>
    <property type="project" value="UniProtKB-SubCell"/>
</dbReference>
<dbReference type="PANTHER" id="PTHR32089:SF112">
    <property type="entry name" value="LYSOZYME-LIKE PROTEIN-RELATED"/>
    <property type="match status" value="1"/>
</dbReference>
<keyword evidence="7" id="KW-0812">Transmembrane</keyword>
<feature type="domain" description="Methyl-accepting transducer" evidence="8">
    <location>
        <begin position="454"/>
        <end position="690"/>
    </location>
</feature>
<dbReference type="GO" id="GO:0007165">
    <property type="term" value="P:signal transduction"/>
    <property type="evidence" value="ECO:0007669"/>
    <property type="project" value="UniProtKB-KW"/>
</dbReference>
<dbReference type="Pfam" id="PF00672">
    <property type="entry name" value="HAMP"/>
    <property type="match status" value="1"/>
</dbReference>
<feature type="transmembrane region" description="Helical" evidence="7">
    <location>
        <begin position="12"/>
        <end position="36"/>
    </location>
</feature>
<keyword evidence="7" id="KW-1133">Transmembrane helix</keyword>
<dbReference type="Pfam" id="PF00015">
    <property type="entry name" value="MCPsignal"/>
    <property type="match status" value="1"/>
</dbReference>
<evidence type="ECO:0000313" key="12">
    <source>
        <dbReference type="Proteomes" id="UP001223420"/>
    </source>
</evidence>
<evidence type="ECO:0000259" key="8">
    <source>
        <dbReference type="PROSITE" id="PS50111"/>
    </source>
</evidence>
<sequence>MSRGQPFTFAGFELTTLTIGKILCATLFSMSVMLIASGVSTLRDAQVQADQSHRVVALTEASRTLLKDLLAIRMERGRTLQALKAAEPIPGKDAALIAAQRATIATGLAQLATLAREVDAPTVLAKVEPLQRAYEATLKLRPQVDAALAVPAAQRPAGTLPAIAEASQALLDAFLATNDAVDAVIPRGDASLAHYLDLKRAAWASRALIGGVVVRIEAAVAAGTPWSQADVVAAAEERGRLAAAWAGVVAAAADEPSNTVRAAFRKAKADNFEGEAEARRRAATEALSQGRPTGLSIDDLRIRHTAEVNTIADLATAALDALVDRAQALTEEARAALLRTALFLIAALLLTGFGTLIVVRRVLRPIRSMTGAMRALADGDASVVVPARERRDEIGAMAGAVQVFKDNLLRTRQLEAEAEEARRSAEGQRRAVMRQMAETFEAAVAGIVTQVSSAATELQATAWQMTASAQQTASQSGTVAAAAEQSASNVNTVASAAEQLGSTVEEIGRQVQDSTALAQRAVGESDQTAALVSELSAAAARVGDVVQLIASIAAQTNLLALNATIEAARAGATGRGFAVVAAEVKELAGQTAKATEEIASQIGRIQGVTGEAVGAIGAITGRIREINAVATTIAAAVEQQGAATREIVRNVTQATAGTQEVTGNIAGVAQAAGQTGAAAEQVLASATGLSRQSEQLAAEVDRFLANVRAA</sequence>
<dbReference type="Proteomes" id="UP001223420">
    <property type="component" value="Unassembled WGS sequence"/>
</dbReference>
<keyword evidence="3 5" id="KW-0807">Transducer</keyword>
<keyword evidence="6" id="KW-0175">Coiled coil</keyword>
<evidence type="ECO:0000256" key="4">
    <source>
        <dbReference type="ARBA" id="ARBA00029447"/>
    </source>
</evidence>
<dbReference type="AlphaFoldDB" id="A0AAJ1WZ40"/>
<keyword evidence="2" id="KW-0997">Cell inner membrane</keyword>
<dbReference type="PROSITE" id="PS50885">
    <property type="entry name" value="HAMP"/>
    <property type="match status" value="1"/>
</dbReference>
<evidence type="ECO:0000256" key="7">
    <source>
        <dbReference type="SAM" id="Phobius"/>
    </source>
</evidence>
<evidence type="ECO:0000256" key="6">
    <source>
        <dbReference type="SAM" id="Coils"/>
    </source>
</evidence>
<dbReference type="SMART" id="SM00304">
    <property type="entry name" value="HAMP"/>
    <property type="match status" value="1"/>
</dbReference>
<dbReference type="RefSeq" id="WP_230367728.1">
    <property type="nucleotide sequence ID" value="NZ_JAJALK010000015.1"/>
</dbReference>
<dbReference type="SUPFAM" id="SSF58104">
    <property type="entry name" value="Methyl-accepting chemotaxis protein (MCP) signaling domain"/>
    <property type="match status" value="1"/>
</dbReference>